<evidence type="ECO:0000256" key="3">
    <source>
        <dbReference type="ARBA" id="ARBA00023125"/>
    </source>
</evidence>
<feature type="region of interest" description="Disordered" evidence="6">
    <location>
        <begin position="1"/>
        <end position="22"/>
    </location>
</feature>
<dbReference type="Proteomes" id="UP001492380">
    <property type="component" value="Unassembled WGS sequence"/>
</dbReference>
<accession>A0ABR1YVZ0</accession>
<evidence type="ECO:0000256" key="5">
    <source>
        <dbReference type="ARBA" id="ARBA00023242"/>
    </source>
</evidence>
<keyword evidence="9" id="KW-1185">Reference proteome</keyword>
<dbReference type="InterPro" id="IPR050675">
    <property type="entry name" value="OAF3"/>
</dbReference>
<keyword evidence="1" id="KW-0479">Metal-binding</keyword>
<feature type="region of interest" description="Disordered" evidence="6">
    <location>
        <begin position="59"/>
        <end position="93"/>
    </location>
</feature>
<dbReference type="PANTHER" id="PTHR31069">
    <property type="entry name" value="OLEATE-ACTIVATED TRANSCRIPTION FACTOR 1-RELATED"/>
    <property type="match status" value="1"/>
</dbReference>
<keyword evidence="3" id="KW-0238">DNA-binding</keyword>
<dbReference type="Pfam" id="PF00172">
    <property type="entry name" value="Zn_clus"/>
    <property type="match status" value="1"/>
</dbReference>
<feature type="compositionally biased region" description="Polar residues" evidence="6">
    <location>
        <begin position="10"/>
        <end position="19"/>
    </location>
</feature>
<keyword evidence="2" id="KW-0805">Transcription regulation</keyword>
<feature type="region of interest" description="Disordered" evidence="6">
    <location>
        <begin position="219"/>
        <end position="257"/>
    </location>
</feature>
<keyword evidence="5" id="KW-0539">Nucleus</keyword>
<keyword evidence="4" id="KW-0804">Transcription</keyword>
<sequence length="486" mass="52478">MDVEEARQHAATNQPNSFQPEVKRHAACDECRHRKLKCSGDKPRCGRCGRENISCVYSPQKQMGRPRKRRRDDVSSIALPPTHQYGGSGSHPIMMNDAAAATASPSTMAHMGGLSNGGVGINGHHGPFTPPAVSHQDLEALVASFDGGVSASGSNAGIPASALMYSGFEGFSFDADEVAAAAGATAGGGMTGFGNVFELEPGFSLDPILGVFGDDGAAEVGRQGTPFDQHRQSQSLNHSHSGQFSHEDTSAGGSGTCSRNLSIDGSSSYHTPPMLAQHHEQPLIAPPLQPQCACLSSMYLTMTSLHSLSNHDFPFVLPTLRSAINTIATVVPCPQCPKRPATATQNLHMLVSLLLTVVETVRSCLFSIDAEAARVEAAGATKAMAMADAEVPMHMHTDWRRFVRKALRDQIVGSPQYPVDRTLYGIVMSLENRQRRWHEDPELHRMRQKMFGDHAAQVYMVEPESRLCVKNIEHIRLAIDRLALDV</sequence>
<dbReference type="InterPro" id="IPR036864">
    <property type="entry name" value="Zn2-C6_fun-type_DNA-bd_sf"/>
</dbReference>
<dbReference type="PROSITE" id="PS00463">
    <property type="entry name" value="ZN2_CY6_FUNGAL_1"/>
    <property type="match status" value="1"/>
</dbReference>
<dbReference type="PROSITE" id="PS50048">
    <property type="entry name" value="ZN2_CY6_FUNGAL_2"/>
    <property type="match status" value="1"/>
</dbReference>
<proteinExistence type="predicted"/>
<dbReference type="EMBL" id="JBBWRZ010000003">
    <property type="protein sequence ID" value="KAK8240371.1"/>
    <property type="molecule type" value="Genomic_DNA"/>
</dbReference>
<protein>
    <recommendedName>
        <fullName evidence="7">Zn(2)-C6 fungal-type domain-containing protein</fullName>
    </recommendedName>
</protein>
<name>A0ABR1YVZ0_9PEZI</name>
<evidence type="ECO:0000313" key="8">
    <source>
        <dbReference type="EMBL" id="KAK8240371.1"/>
    </source>
</evidence>
<dbReference type="InterPro" id="IPR001138">
    <property type="entry name" value="Zn2Cys6_DnaBD"/>
</dbReference>
<dbReference type="SUPFAM" id="SSF57701">
    <property type="entry name" value="Zn2/Cys6 DNA-binding domain"/>
    <property type="match status" value="1"/>
</dbReference>
<gene>
    <name evidence="8" type="ORF">HDK90DRAFT_181984</name>
</gene>
<dbReference type="Gene3D" id="4.10.240.10">
    <property type="entry name" value="Zn(2)-C6 fungal-type DNA-binding domain"/>
    <property type="match status" value="1"/>
</dbReference>
<comment type="caution">
    <text evidence="8">The sequence shown here is derived from an EMBL/GenBank/DDBJ whole genome shotgun (WGS) entry which is preliminary data.</text>
</comment>
<evidence type="ECO:0000256" key="2">
    <source>
        <dbReference type="ARBA" id="ARBA00023015"/>
    </source>
</evidence>
<evidence type="ECO:0000256" key="1">
    <source>
        <dbReference type="ARBA" id="ARBA00022723"/>
    </source>
</evidence>
<evidence type="ECO:0000256" key="4">
    <source>
        <dbReference type="ARBA" id="ARBA00023163"/>
    </source>
</evidence>
<organism evidence="8 9">
    <name type="scientific">Phyllosticta capitalensis</name>
    <dbReference type="NCBI Taxonomy" id="121624"/>
    <lineage>
        <taxon>Eukaryota</taxon>
        <taxon>Fungi</taxon>
        <taxon>Dikarya</taxon>
        <taxon>Ascomycota</taxon>
        <taxon>Pezizomycotina</taxon>
        <taxon>Dothideomycetes</taxon>
        <taxon>Dothideomycetes incertae sedis</taxon>
        <taxon>Botryosphaeriales</taxon>
        <taxon>Phyllostictaceae</taxon>
        <taxon>Phyllosticta</taxon>
    </lineage>
</organism>
<reference evidence="8 9" key="1">
    <citation type="submission" date="2024-04" db="EMBL/GenBank/DDBJ databases">
        <title>Phyllosticta paracitricarpa is synonymous to the EU quarantine fungus P. citricarpa based on phylogenomic analyses.</title>
        <authorList>
            <consortium name="Lawrence Berkeley National Laboratory"/>
            <person name="Van Ingen-Buijs V.A."/>
            <person name="Van Westerhoven A.C."/>
            <person name="Haridas S."/>
            <person name="Skiadas P."/>
            <person name="Martin F."/>
            <person name="Groenewald J.Z."/>
            <person name="Crous P.W."/>
            <person name="Seidl M.F."/>
        </authorList>
    </citation>
    <scope>NUCLEOTIDE SEQUENCE [LARGE SCALE GENOMIC DNA]</scope>
    <source>
        <strain evidence="8 9">CBS 123374</strain>
    </source>
</reference>
<feature type="compositionally biased region" description="Polar residues" evidence="6">
    <location>
        <begin position="232"/>
        <end position="244"/>
    </location>
</feature>
<evidence type="ECO:0000259" key="7">
    <source>
        <dbReference type="PROSITE" id="PS50048"/>
    </source>
</evidence>
<dbReference type="PANTHER" id="PTHR31069:SF31">
    <property type="entry name" value="MONODICTYPHENONE CLUSTER TRANSCRIPTION FACTOR-RELATED"/>
    <property type="match status" value="1"/>
</dbReference>
<dbReference type="CDD" id="cd00067">
    <property type="entry name" value="GAL4"/>
    <property type="match status" value="1"/>
</dbReference>
<dbReference type="SMART" id="SM00066">
    <property type="entry name" value="GAL4"/>
    <property type="match status" value="1"/>
</dbReference>
<evidence type="ECO:0000313" key="9">
    <source>
        <dbReference type="Proteomes" id="UP001492380"/>
    </source>
</evidence>
<evidence type="ECO:0000256" key="6">
    <source>
        <dbReference type="SAM" id="MobiDB-lite"/>
    </source>
</evidence>
<feature type="domain" description="Zn(2)-C6 fungal-type" evidence="7">
    <location>
        <begin position="27"/>
        <end position="57"/>
    </location>
</feature>